<dbReference type="InterPro" id="IPR045078">
    <property type="entry name" value="TST/MPST-like"/>
</dbReference>
<keyword evidence="3" id="KW-0677">Repeat</keyword>
<feature type="domain" description="Rhodanese" evidence="4">
    <location>
        <begin position="18"/>
        <end position="136"/>
    </location>
</feature>
<dbReference type="InterPro" id="IPR013538">
    <property type="entry name" value="ASHA1/2-like_C"/>
</dbReference>
<evidence type="ECO:0000256" key="2">
    <source>
        <dbReference type="ARBA" id="ARBA00022679"/>
    </source>
</evidence>
<dbReference type="Pfam" id="PF08327">
    <property type="entry name" value="AHSA1"/>
    <property type="match status" value="1"/>
</dbReference>
<dbReference type="InterPro" id="IPR023393">
    <property type="entry name" value="START-like_dom_sf"/>
</dbReference>
<comment type="similarity">
    <text evidence="1">Belongs to the AHA1 family.</text>
</comment>
<dbReference type="Proteomes" id="UP001317779">
    <property type="component" value="Chromosome"/>
</dbReference>
<name>A0ABM8E194_9MICO</name>
<proteinExistence type="inferred from homology"/>
<dbReference type="PANTHER" id="PTHR11364">
    <property type="entry name" value="THIOSULFATE SULFERTANSFERASE"/>
    <property type="match status" value="1"/>
</dbReference>
<dbReference type="CDD" id="cd07814">
    <property type="entry name" value="SRPBCC_CalC_Aha1-like"/>
    <property type="match status" value="1"/>
</dbReference>
<feature type="domain" description="Rhodanese" evidence="4">
    <location>
        <begin position="168"/>
        <end position="273"/>
    </location>
</feature>
<dbReference type="Pfam" id="PF00581">
    <property type="entry name" value="Rhodanese"/>
    <property type="match status" value="2"/>
</dbReference>
<accession>A0ABM8E194</accession>
<protein>
    <recommendedName>
        <fullName evidence="4">Rhodanese domain-containing protein</fullName>
    </recommendedName>
</protein>
<evidence type="ECO:0000313" key="5">
    <source>
        <dbReference type="EMBL" id="BDV31589.1"/>
    </source>
</evidence>
<dbReference type="SUPFAM" id="SSF55961">
    <property type="entry name" value="Bet v1-like"/>
    <property type="match status" value="1"/>
</dbReference>
<dbReference type="PANTHER" id="PTHR11364:SF27">
    <property type="entry name" value="SULFURTRANSFERASE"/>
    <property type="match status" value="1"/>
</dbReference>
<evidence type="ECO:0000313" key="6">
    <source>
        <dbReference type="Proteomes" id="UP001317779"/>
    </source>
</evidence>
<dbReference type="Gene3D" id="3.40.250.10">
    <property type="entry name" value="Rhodanese-like domain"/>
    <property type="match status" value="2"/>
</dbReference>
<dbReference type="InterPro" id="IPR001307">
    <property type="entry name" value="Thiosulphate_STrfase_CS"/>
</dbReference>
<evidence type="ECO:0000256" key="3">
    <source>
        <dbReference type="ARBA" id="ARBA00022737"/>
    </source>
</evidence>
<keyword evidence="6" id="KW-1185">Reference proteome</keyword>
<reference evidence="5 6" key="1">
    <citation type="submission" date="2022-12" db="EMBL/GenBank/DDBJ databases">
        <title>Microbacterium terricola strain KV-448 chromosome, complete genome.</title>
        <authorList>
            <person name="Oshima T."/>
            <person name="Moriya T."/>
            <person name="Bessho Y."/>
        </authorList>
    </citation>
    <scope>NUCLEOTIDE SEQUENCE [LARGE SCALE GENOMIC DNA]</scope>
    <source>
        <strain evidence="5 6">KV-448</strain>
    </source>
</reference>
<dbReference type="PROSITE" id="PS00380">
    <property type="entry name" value="RHODANESE_1"/>
    <property type="match status" value="1"/>
</dbReference>
<dbReference type="SUPFAM" id="SSF52821">
    <property type="entry name" value="Rhodanese/Cell cycle control phosphatase"/>
    <property type="match status" value="2"/>
</dbReference>
<dbReference type="InterPro" id="IPR001763">
    <property type="entry name" value="Rhodanese-like_dom"/>
</dbReference>
<evidence type="ECO:0000256" key="1">
    <source>
        <dbReference type="ARBA" id="ARBA00006817"/>
    </source>
</evidence>
<dbReference type="CDD" id="cd01448">
    <property type="entry name" value="TST_Repeat_1"/>
    <property type="match status" value="1"/>
</dbReference>
<gene>
    <name evidence="5" type="ORF">Microterr_22490</name>
</gene>
<sequence>MSRSPLISADDLSELLEAGGGIRLLDVRYRLDKPDGRADYEAGHIPGAVYVDMDTELATHGAPSDGRHPLPSRETLENAARRWGLHDGDAVVVYDDYRSVAAARAWWLLRGAGVVDVRVLDGGLSAWRAAGLPLETGEVEPVRGSILLDNPGGGLSIDEAAAWPRRGVLIDARAPERYRGEIEPYDPVAGHIPGAMNLPADAVLAGDSFASPATIRAAFESVGVTAGTAVAAYCGSGITAAHTALAGAASGIEVAVYPGSWSQWSNMPHRPVATGAQPVEPATSITVDHRFDASQKDVWRAWTDPEIMRLWWGSDPDGVVTSAALDVRPGGRFDISFRDSSGDLHTSSGEYLRVDEPTELEFTWSWLSETNTPSRVHIVLAGDGTGTRMRFVHRELRGASDHDYADGWRRTFAKLDRVLGG</sequence>
<dbReference type="EMBL" id="AP027141">
    <property type="protein sequence ID" value="BDV31589.1"/>
    <property type="molecule type" value="Genomic_DNA"/>
</dbReference>
<keyword evidence="2" id="KW-0808">Transferase</keyword>
<evidence type="ECO:0000259" key="4">
    <source>
        <dbReference type="PROSITE" id="PS50206"/>
    </source>
</evidence>
<organism evidence="5 6">
    <name type="scientific">Microbacterium terricola</name>
    <dbReference type="NCBI Taxonomy" id="344163"/>
    <lineage>
        <taxon>Bacteria</taxon>
        <taxon>Bacillati</taxon>
        <taxon>Actinomycetota</taxon>
        <taxon>Actinomycetes</taxon>
        <taxon>Micrococcales</taxon>
        <taxon>Microbacteriaceae</taxon>
        <taxon>Microbacterium</taxon>
    </lineage>
</organism>
<dbReference type="PROSITE" id="PS50206">
    <property type="entry name" value="RHODANESE_3"/>
    <property type="match status" value="2"/>
</dbReference>
<dbReference type="Gene3D" id="3.30.530.20">
    <property type="match status" value="1"/>
</dbReference>
<dbReference type="InterPro" id="IPR036873">
    <property type="entry name" value="Rhodanese-like_dom_sf"/>
</dbReference>
<dbReference type="SMART" id="SM00450">
    <property type="entry name" value="RHOD"/>
    <property type="match status" value="2"/>
</dbReference>